<evidence type="ECO:0000313" key="4">
    <source>
        <dbReference type="Proteomes" id="UP000187181"/>
    </source>
</evidence>
<keyword evidence="3" id="KW-0418">Kinase</keyword>
<proteinExistence type="predicted"/>
<sequence>MSLKNYIFSTIRRYQFHLVAWGLFVLYEVTVAGIIYGRLSSFGDYALHYSINIALFYLHALVVMPRGLLPIGHRYWLLPSLIVAEVIAYILFTYAMELLAVDLFQVRMTRSLDLDSAYLLRSAWRAIYFLGFATAYYFLTKYLSERTRVEQIQRQQLLDIIDKQHLQTELIRSQNAFLKAQINPHFLFNTLNYVYNSVRKTSAPAAEAILSLSHMMRYALQSEDEHQQTDLLEEIQQVEHLLHIHRIRQEGRLRILLHYGPNLEGIRFIPLVLITLVENMFKHGDLTGAGEPATITVRYQAGELKIMTVNPCLDTRARGHRIGLDNIRKRLQHAYPGRASFDAWTDEAGFFHTRLCVTT</sequence>
<dbReference type="InterPro" id="IPR010559">
    <property type="entry name" value="Sig_transdc_His_kin_internal"/>
</dbReference>
<feature type="transmembrane region" description="Helical" evidence="1">
    <location>
        <begin position="18"/>
        <end position="39"/>
    </location>
</feature>
<dbReference type="STRING" id="1317125.SAMN05444128_3420"/>
<dbReference type="AlphaFoldDB" id="A0A1R3XSP4"/>
<reference evidence="4" key="1">
    <citation type="submission" date="2017-01" db="EMBL/GenBank/DDBJ databases">
        <authorList>
            <person name="Varghese N."/>
            <person name="Submissions S."/>
        </authorList>
    </citation>
    <scope>NUCLEOTIDE SEQUENCE [LARGE SCALE GENOMIC DNA]</scope>
    <source>
        <strain evidence="4">LP100</strain>
    </source>
</reference>
<dbReference type="GO" id="GO:0016020">
    <property type="term" value="C:membrane"/>
    <property type="evidence" value="ECO:0007669"/>
    <property type="project" value="InterPro"/>
</dbReference>
<keyword evidence="1" id="KW-1133">Transmembrane helix</keyword>
<feature type="transmembrane region" description="Helical" evidence="1">
    <location>
        <begin position="116"/>
        <end position="139"/>
    </location>
</feature>
<dbReference type="RefSeq" id="WP_076671279.1">
    <property type="nucleotide sequence ID" value="NZ_FTPP01000003.1"/>
</dbReference>
<protein>
    <submittedName>
        <fullName evidence="3">Histidine kinase</fullName>
    </submittedName>
</protein>
<dbReference type="GO" id="GO:0000155">
    <property type="term" value="F:phosphorelay sensor kinase activity"/>
    <property type="evidence" value="ECO:0007669"/>
    <property type="project" value="InterPro"/>
</dbReference>
<feature type="domain" description="Signal transduction histidine kinase internal region" evidence="2">
    <location>
        <begin position="175"/>
        <end position="253"/>
    </location>
</feature>
<organism evidence="3 4">
    <name type="scientific">Pontibacter indicus</name>
    <dbReference type="NCBI Taxonomy" id="1317125"/>
    <lineage>
        <taxon>Bacteria</taxon>
        <taxon>Pseudomonadati</taxon>
        <taxon>Bacteroidota</taxon>
        <taxon>Cytophagia</taxon>
        <taxon>Cytophagales</taxon>
        <taxon>Hymenobacteraceae</taxon>
        <taxon>Pontibacter</taxon>
    </lineage>
</organism>
<accession>A0A1R3XSP4</accession>
<keyword evidence="3" id="KW-0808">Transferase</keyword>
<evidence type="ECO:0000313" key="3">
    <source>
        <dbReference type="EMBL" id="SIT94062.1"/>
    </source>
</evidence>
<dbReference type="OrthoDB" id="9792992at2"/>
<keyword evidence="1" id="KW-0812">Transmembrane</keyword>
<keyword evidence="1" id="KW-0472">Membrane</keyword>
<name>A0A1R3XSP4_9BACT</name>
<dbReference type="PANTHER" id="PTHR34220">
    <property type="entry name" value="SENSOR HISTIDINE KINASE YPDA"/>
    <property type="match status" value="1"/>
</dbReference>
<dbReference type="EMBL" id="FTPP01000003">
    <property type="protein sequence ID" value="SIT94062.1"/>
    <property type="molecule type" value="Genomic_DNA"/>
</dbReference>
<dbReference type="PANTHER" id="PTHR34220:SF7">
    <property type="entry name" value="SENSOR HISTIDINE KINASE YPDA"/>
    <property type="match status" value="1"/>
</dbReference>
<feature type="transmembrane region" description="Helical" evidence="1">
    <location>
        <begin position="45"/>
        <end position="63"/>
    </location>
</feature>
<dbReference type="InterPro" id="IPR050640">
    <property type="entry name" value="Bact_2-comp_sensor_kinase"/>
</dbReference>
<dbReference type="Pfam" id="PF06580">
    <property type="entry name" value="His_kinase"/>
    <property type="match status" value="1"/>
</dbReference>
<gene>
    <name evidence="3" type="ORF">SAMN05444128_3420</name>
</gene>
<evidence type="ECO:0000256" key="1">
    <source>
        <dbReference type="SAM" id="Phobius"/>
    </source>
</evidence>
<feature type="transmembrane region" description="Helical" evidence="1">
    <location>
        <begin position="75"/>
        <end position="96"/>
    </location>
</feature>
<evidence type="ECO:0000259" key="2">
    <source>
        <dbReference type="Pfam" id="PF06580"/>
    </source>
</evidence>
<dbReference type="Proteomes" id="UP000187181">
    <property type="component" value="Unassembled WGS sequence"/>
</dbReference>
<keyword evidence="4" id="KW-1185">Reference proteome</keyword>